<accession>A0A0M3JB47</accession>
<dbReference type="EMBL" id="UYRR01008267">
    <property type="protein sequence ID" value="VDK24209.1"/>
    <property type="molecule type" value="Genomic_DNA"/>
</dbReference>
<protein>
    <submittedName>
        <fullName evidence="3">Glyoxalase 1 (inferred by orthology to a C. elegans protein)</fullName>
    </submittedName>
</protein>
<dbReference type="InterPro" id="IPR029068">
    <property type="entry name" value="Glyas_Bleomycin-R_OHBP_Dase"/>
</dbReference>
<dbReference type="InterPro" id="IPR043193">
    <property type="entry name" value="GLOD4"/>
</dbReference>
<name>A0A0M3JB47_ANISI</name>
<sequence>MTIRDQENVSSLTSIDRFGNRKDSKKLPFIVYVILSRGYFFDWLEPLEAKVKQNNHKIQTPLVKLDTPGKATVQVVILADPNDHEICFVGEEAFSELSKMDAKADEMLRDAMSKDDSGEWYKQGKPQAKYVSFETSAAAAAQIFTKPK</sequence>
<dbReference type="Pfam" id="PF21701">
    <property type="entry name" value="GLOD4_C"/>
    <property type="match status" value="1"/>
</dbReference>
<gene>
    <name evidence="1" type="ORF">ASIM_LOCUS4630</name>
</gene>
<reference evidence="1 2" key="2">
    <citation type="submission" date="2018-11" db="EMBL/GenBank/DDBJ databases">
        <authorList>
            <consortium name="Pathogen Informatics"/>
        </authorList>
    </citation>
    <scope>NUCLEOTIDE SEQUENCE [LARGE SCALE GENOMIC DNA]</scope>
</reference>
<dbReference type="PANTHER" id="PTHR46466:SF1">
    <property type="entry name" value="GLYOXALASE DOMAIN-CONTAINING PROTEIN 4"/>
    <property type="match status" value="1"/>
</dbReference>
<organism evidence="3">
    <name type="scientific">Anisakis simplex</name>
    <name type="common">Herring worm</name>
    <dbReference type="NCBI Taxonomy" id="6269"/>
    <lineage>
        <taxon>Eukaryota</taxon>
        <taxon>Metazoa</taxon>
        <taxon>Ecdysozoa</taxon>
        <taxon>Nematoda</taxon>
        <taxon>Chromadorea</taxon>
        <taxon>Rhabditida</taxon>
        <taxon>Spirurina</taxon>
        <taxon>Ascaridomorpha</taxon>
        <taxon>Ascaridoidea</taxon>
        <taxon>Anisakidae</taxon>
        <taxon>Anisakis</taxon>
        <taxon>Anisakis simplex complex</taxon>
    </lineage>
</organism>
<dbReference type="PANTHER" id="PTHR46466">
    <property type="entry name" value="GLYOXALASE DOMAIN-CONTAINING PROTEIN 4"/>
    <property type="match status" value="1"/>
</dbReference>
<proteinExistence type="predicted"/>
<reference evidence="3" key="1">
    <citation type="submission" date="2017-02" db="UniProtKB">
        <authorList>
            <consortium name="WormBaseParasite"/>
        </authorList>
    </citation>
    <scope>IDENTIFICATION</scope>
</reference>
<evidence type="ECO:0000313" key="3">
    <source>
        <dbReference type="WBParaSite" id="ASIM_0000482101-mRNA-1"/>
    </source>
</evidence>
<dbReference type="WBParaSite" id="ASIM_0000482101-mRNA-1">
    <property type="protein sequence ID" value="ASIM_0000482101-mRNA-1"/>
    <property type="gene ID" value="ASIM_0000482101"/>
</dbReference>
<dbReference type="Gene3D" id="3.10.180.10">
    <property type="entry name" value="2,3-Dihydroxybiphenyl 1,2-Dioxygenase, domain 1"/>
    <property type="match status" value="1"/>
</dbReference>
<dbReference type="OrthoDB" id="5868535at2759"/>
<evidence type="ECO:0000313" key="2">
    <source>
        <dbReference type="Proteomes" id="UP000267096"/>
    </source>
</evidence>
<keyword evidence="2" id="KW-1185">Reference proteome</keyword>
<dbReference type="AlphaFoldDB" id="A0A0M3JB47"/>
<evidence type="ECO:0000313" key="1">
    <source>
        <dbReference type="EMBL" id="VDK24209.1"/>
    </source>
</evidence>
<dbReference type="Proteomes" id="UP000267096">
    <property type="component" value="Unassembled WGS sequence"/>
</dbReference>